<dbReference type="InterPro" id="IPR002656">
    <property type="entry name" value="Acyl_transf_3_dom"/>
</dbReference>
<proteinExistence type="predicted"/>
<name>A0A327L5H6_9BRAD</name>
<dbReference type="GO" id="GO:0016747">
    <property type="term" value="F:acyltransferase activity, transferring groups other than amino-acyl groups"/>
    <property type="evidence" value="ECO:0007669"/>
    <property type="project" value="InterPro"/>
</dbReference>
<feature type="domain" description="Acyltransferase 3" evidence="2">
    <location>
        <begin position="6"/>
        <end position="322"/>
    </location>
</feature>
<dbReference type="GO" id="GO:0016020">
    <property type="term" value="C:membrane"/>
    <property type="evidence" value="ECO:0007669"/>
    <property type="project" value="TreeGrafter"/>
</dbReference>
<feature type="transmembrane region" description="Helical" evidence="1">
    <location>
        <begin position="160"/>
        <end position="179"/>
    </location>
</feature>
<organism evidence="3 4">
    <name type="scientific">Rhodoplanes roseus</name>
    <dbReference type="NCBI Taxonomy" id="29409"/>
    <lineage>
        <taxon>Bacteria</taxon>
        <taxon>Pseudomonadati</taxon>
        <taxon>Pseudomonadota</taxon>
        <taxon>Alphaproteobacteria</taxon>
        <taxon>Hyphomicrobiales</taxon>
        <taxon>Nitrobacteraceae</taxon>
        <taxon>Rhodoplanes</taxon>
    </lineage>
</organism>
<dbReference type="Proteomes" id="UP000249130">
    <property type="component" value="Unassembled WGS sequence"/>
</dbReference>
<evidence type="ECO:0000259" key="2">
    <source>
        <dbReference type="Pfam" id="PF01757"/>
    </source>
</evidence>
<protein>
    <recommendedName>
        <fullName evidence="2">Acyltransferase 3 domain-containing protein</fullName>
    </recommendedName>
</protein>
<feature type="transmembrane region" description="Helical" evidence="1">
    <location>
        <begin position="302"/>
        <end position="323"/>
    </location>
</feature>
<feature type="transmembrane region" description="Helical" evidence="1">
    <location>
        <begin position="51"/>
        <end position="76"/>
    </location>
</feature>
<accession>A0A327L5H6</accession>
<keyword evidence="1" id="KW-0812">Transmembrane</keyword>
<dbReference type="GO" id="GO:0000271">
    <property type="term" value="P:polysaccharide biosynthetic process"/>
    <property type="evidence" value="ECO:0007669"/>
    <property type="project" value="TreeGrafter"/>
</dbReference>
<dbReference type="AlphaFoldDB" id="A0A327L5H6"/>
<reference evidence="3 4" key="1">
    <citation type="submission" date="2017-07" db="EMBL/GenBank/DDBJ databases">
        <title>Draft Genome Sequences of Select Purple Nonsulfur Bacteria.</title>
        <authorList>
            <person name="Lasarre B."/>
            <person name="Mckinlay J.B."/>
        </authorList>
    </citation>
    <scope>NUCLEOTIDE SEQUENCE [LARGE SCALE GENOMIC DNA]</scope>
    <source>
        <strain evidence="3 4">DSM 5909</strain>
    </source>
</reference>
<dbReference type="PANTHER" id="PTHR23028:SF53">
    <property type="entry name" value="ACYL_TRANSF_3 DOMAIN-CONTAINING PROTEIN"/>
    <property type="match status" value="1"/>
</dbReference>
<gene>
    <name evidence="3" type="ORF">CH341_03850</name>
</gene>
<dbReference type="Pfam" id="PF01757">
    <property type="entry name" value="Acyl_transf_3"/>
    <property type="match status" value="1"/>
</dbReference>
<dbReference type="InterPro" id="IPR050879">
    <property type="entry name" value="Acyltransferase_3"/>
</dbReference>
<feature type="transmembrane region" description="Helical" evidence="1">
    <location>
        <begin position="185"/>
        <end position="203"/>
    </location>
</feature>
<dbReference type="PANTHER" id="PTHR23028">
    <property type="entry name" value="ACETYLTRANSFERASE"/>
    <property type="match status" value="1"/>
</dbReference>
<dbReference type="EMBL" id="NPEX01000015">
    <property type="protein sequence ID" value="RAI45454.1"/>
    <property type="molecule type" value="Genomic_DNA"/>
</dbReference>
<evidence type="ECO:0000256" key="1">
    <source>
        <dbReference type="SAM" id="Phobius"/>
    </source>
</evidence>
<evidence type="ECO:0000313" key="3">
    <source>
        <dbReference type="EMBL" id="RAI45454.1"/>
    </source>
</evidence>
<sequence>MATRNESMDGLRGFAAAAVVLFHTILSTDEHLIARVLGPSFWHVPVAELPTKLALSIFNGETAVAIFFVLSGAVLLGSLERQPGAAGFVVRRVFRIYPALLAAILSGALVLALQGRAPGPAELGANLVLGDFSIIGAAWTLNAEFVAIPFILLSAWALRLIGPAGLVVAFGAAFLIVKIPGAQAVVLYVKPYLLCFALGFAVATPTGAWLGRRLSGGWCVGALTTMLVLRHAIPSANLSTLLLQVSAGLLVCALWHDRAGRLGAVLSRPASVFLGRISYSLYLFNVPLLIAFGPLIAGRDPVLIGVPTGIAVLGLTIPLAVLAERWIERPGIRAGSAVAARLATARPARVGSLSRAPADLRAPS</sequence>
<dbReference type="RefSeq" id="WP_111417715.1">
    <property type="nucleotide sequence ID" value="NZ_NPEX01000015.1"/>
</dbReference>
<feature type="transmembrane region" description="Helical" evidence="1">
    <location>
        <begin position="277"/>
        <end position="296"/>
    </location>
</feature>
<feature type="transmembrane region" description="Helical" evidence="1">
    <location>
        <begin position="96"/>
        <end position="114"/>
    </location>
</feature>
<feature type="transmembrane region" description="Helical" evidence="1">
    <location>
        <begin position="239"/>
        <end position="256"/>
    </location>
</feature>
<comment type="caution">
    <text evidence="3">The sequence shown here is derived from an EMBL/GenBank/DDBJ whole genome shotgun (WGS) entry which is preliminary data.</text>
</comment>
<keyword evidence="1" id="KW-0472">Membrane</keyword>
<keyword evidence="1" id="KW-1133">Transmembrane helix</keyword>
<evidence type="ECO:0000313" key="4">
    <source>
        <dbReference type="Proteomes" id="UP000249130"/>
    </source>
</evidence>
<keyword evidence="4" id="KW-1185">Reference proteome</keyword>
<dbReference type="OrthoDB" id="9767863at2"/>